<feature type="region of interest" description="Disordered" evidence="1">
    <location>
        <begin position="309"/>
        <end position="331"/>
    </location>
</feature>
<feature type="region of interest" description="Disordered" evidence="1">
    <location>
        <begin position="234"/>
        <end position="257"/>
    </location>
</feature>
<evidence type="ECO:0000313" key="2">
    <source>
        <dbReference type="EMBL" id="KAF9462261.1"/>
    </source>
</evidence>
<keyword evidence="3" id="KW-1185">Reference proteome</keyword>
<evidence type="ECO:0000256" key="1">
    <source>
        <dbReference type="SAM" id="MobiDB-lite"/>
    </source>
</evidence>
<feature type="compositionally biased region" description="Low complexity" evidence="1">
    <location>
        <begin position="246"/>
        <end position="257"/>
    </location>
</feature>
<feature type="compositionally biased region" description="Basic and acidic residues" evidence="1">
    <location>
        <begin position="405"/>
        <end position="420"/>
    </location>
</feature>
<dbReference type="AlphaFoldDB" id="A0A9P6CDW3"/>
<feature type="compositionally biased region" description="Pro residues" evidence="1">
    <location>
        <begin position="319"/>
        <end position="331"/>
    </location>
</feature>
<feature type="compositionally biased region" description="Low complexity" evidence="1">
    <location>
        <begin position="124"/>
        <end position="137"/>
    </location>
</feature>
<protein>
    <submittedName>
        <fullName evidence="2">Uncharacterized protein</fullName>
    </submittedName>
</protein>
<dbReference type="Proteomes" id="UP000807353">
    <property type="component" value="Unassembled WGS sequence"/>
</dbReference>
<sequence length="436" mass="46558">MHGLPPHLETTWTTVPAEEKTTAKARRAENNNSTENFYQSSVDHSQPQNLPSHHTHTRSLPSASSSFFSPWPKPPPLSLPDVGDPHASAGSGSLTPSWAVNKAAYGVAHAYNDARDVPPVHPYSVPDSPESASSSPSMGVRWAEWGMVQERGGNFTDLRDPFASAAPRTGAHVRIVSVLGRGGYRIVGSGMEVVRCRMKGKEKEKARRGVDGHLCVAGAEAGVDRDVDVDTNGYRGASARGGAGRRSGASSSPSSVYSGVSILSSSRGCPVSVSVSVSTSVSTSTSTMNLGLNSSRSIMASGLSLASFTTSTSSNSKPTPIPNPNPMSPIRTPTPIPMSAWSRNEYGNEHCDGDGWNDAGTYDCFWDEWRDEDGDVVPLRIRSLLSKERSPLSGLDVIPSSQVSETREEMGCGHGTERHHTPQPSNDAFNSNWPKF</sequence>
<feature type="region of interest" description="Disordered" evidence="1">
    <location>
        <begin position="401"/>
        <end position="436"/>
    </location>
</feature>
<feature type="region of interest" description="Disordered" evidence="1">
    <location>
        <begin position="1"/>
        <end position="94"/>
    </location>
</feature>
<reference evidence="2" key="1">
    <citation type="submission" date="2020-11" db="EMBL/GenBank/DDBJ databases">
        <authorList>
            <consortium name="DOE Joint Genome Institute"/>
            <person name="Ahrendt S."/>
            <person name="Riley R."/>
            <person name="Andreopoulos W."/>
            <person name="Labutti K."/>
            <person name="Pangilinan J."/>
            <person name="Ruiz-Duenas F.J."/>
            <person name="Barrasa J.M."/>
            <person name="Sanchez-Garcia M."/>
            <person name="Camarero S."/>
            <person name="Miyauchi S."/>
            <person name="Serrano A."/>
            <person name="Linde D."/>
            <person name="Babiker R."/>
            <person name="Drula E."/>
            <person name="Ayuso-Fernandez I."/>
            <person name="Pacheco R."/>
            <person name="Padilla G."/>
            <person name="Ferreira P."/>
            <person name="Barriuso J."/>
            <person name="Kellner H."/>
            <person name="Castanera R."/>
            <person name="Alfaro M."/>
            <person name="Ramirez L."/>
            <person name="Pisabarro A.G."/>
            <person name="Kuo A."/>
            <person name="Tritt A."/>
            <person name="Lipzen A."/>
            <person name="He G."/>
            <person name="Yan M."/>
            <person name="Ng V."/>
            <person name="Cullen D."/>
            <person name="Martin F."/>
            <person name="Rosso M.-N."/>
            <person name="Henrissat B."/>
            <person name="Hibbett D."/>
            <person name="Martinez A.T."/>
            <person name="Grigoriev I.V."/>
        </authorList>
    </citation>
    <scope>NUCLEOTIDE SEQUENCE</scope>
    <source>
        <strain evidence="2">CBS 247.69</strain>
    </source>
</reference>
<accession>A0A9P6CDW3</accession>
<dbReference type="EMBL" id="MU150273">
    <property type="protein sequence ID" value="KAF9462261.1"/>
    <property type="molecule type" value="Genomic_DNA"/>
</dbReference>
<comment type="caution">
    <text evidence="2">The sequence shown here is derived from an EMBL/GenBank/DDBJ whole genome shotgun (WGS) entry which is preliminary data.</text>
</comment>
<gene>
    <name evidence="2" type="ORF">BDZ94DRAFT_1236951</name>
</gene>
<feature type="compositionally biased region" description="Low complexity" evidence="1">
    <location>
        <begin position="59"/>
        <end position="70"/>
    </location>
</feature>
<evidence type="ECO:0000313" key="3">
    <source>
        <dbReference type="Proteomes" id="UP000807353"/>
    </source>
</evidence>
<proteinExistence type="predicted"/>
<organism evidence="2 3">
    <name type="scientific">Collybia nuda</name>
    <dbReference type="NCBI Taxonomy" id="64659"/>
    <lineage>
        <taxon>Eukaryota</taxon>
        <taxon>Fungi</taxon>
        <taxon>Dikarya</taxon>
        <taxon>Basidiomycota</taxon>
        <taxon>Agaricomycotina</taxon>
        <taxon>Agaricomycetes</taxon>
        <taxon>Agaricomycetidae</taxon>
        <taxon>Agaricales</taxon>
        <taxon>Tricholomatineae</taxon>
        <taxon>Clitocybaceae</taxon>
        <taxon>Collybia</taxon>
    </lineage>
</organism>
<feature type="compositionally biased region" description="Low complexity" evidence="1">
    <location>
        <begin position="309"/>
        <end position="318"/>
    </location>
</feature>
<feature type="region of interest" description="Disordered" evidence="1">
    <location>
        <begin position="116"/>
        <end position="137"/>
    </location>
</feature>
<feature type="compositionally biased region" description="Polar residues" evidence="1">
    <location>
        <begin position="30"/>
        <end position="52"/>
    </location>
</feature>
<feature type="compositionally biased region" description="Basic and acidic residues" evidence="1">
    <location>
        <begin position="17"/>
        <end position="29"/>
    </location>
</feature>
<feature type="compositionally biased region" description="Polar residues" evidence="1">
    <location>
        <begin position="422"/>
        <end position="436"/>
    </location>
</feature>
<name>A0A9P6CDW3_9AGAR</name>